<keyword evidence="7" id="KW-1185">Reference proteome</keyword>
<dbReference type="GO" id="GO:0016491">
    <property type="term" value="F:oxidoreductase activity"/>
    <property type="evidence" value="ECO:0007669"/>
    <property type="project" value="UniProtKB-KW"/>
</dbReference>
<feature type="domain" description="NAD-dependent epimerase/dehydratase" evidence="5">
    <location>
        <begin position="66"/>
        <end position="276"/>
    </location>
</feature>
<dbReference type="Proteomes" id="UP000294543">
    <property type="component" value="Unassembled WGS sequence"/>
</dbReference>
<dbReference type="Gene3D" id="3.40.50.720">
    <property type="entry name" value="NAD(P)-binding Rossmann-like Domain"/>
    <property type="match status" value="1"/>
</dbReference>
<gene>
    <name evidence="6" type="ORF">E1294_17695</name>
</gene>
<comment type="caution">
    <text evidence="6">The sequence shown here is derived from an EMBL/GenBank/DDBJ whole genome shotgun (WGS) entry which is preliminary data.</text>
</comment>
<evidence type="ECO:0000256" key="2">
    <source>
        <dbReference type="ARBA" id="ARBA00023002"/>
    </source>
</evidence>
<reference evidence="6 7" key="1">
    <citation type="submission" date="2019-03" db="EMBL/GenBank/DDBJ databases">
        <title>Draft genome sequences of novel Actinobacteria.</title>
        <authorList>
            <person name="Sahin N."/>
            <person name="Ay H."/>
            <person name="Saygin H."/>
        </authorList>
    </citation>
    <scope>NUCLEOTIDE SEQUENCE [LARGE SCALE GENOMIC DNA]</scope>
    <source>
        <strain evidence="6 7">KC712</strain>
    </source>
</reference>
<evidence type="ECO:0000256" key="4">
    <source>
        <dbReference type="SAM" id="MobiDB-lite"/>
    </source>
</evidence>
<sequence length="346" mass="36924">MAGARLRVRAAAGPGRAVVLQLGRGVPQRHLGAGRRAARRLQEARPPPRIRPSRVRTTVIEQQNAVVVTGSSGRLGRAVVEHLLATGVPVVGIDLEGPPAPGFRVHTMAIRDPGALRPVFRGARAVIHLAAMPNPRAGPGHTIYTVNTTATYAVLDAALAEGVPRVVTASSGAVLGISSGPRELSPLYAPVDEEHPVRPQDGYALSKQADEAACAMFHRSTGLSVAALRFPAIGTPELLRERVRRERAEPGFLRRGLWAYVEVRDLARAFAAAVTAEGIGWEVFAVAAADTLSEIPTEELLRRHHPGTALRGSLPGCASVWDVSKAGRMLGWQPGYTWREAEHVPV</sequence>
<dbReference type="PANTHER" id="PTHR43103">
    <property type="entry name" value="NUCLEOSIDE-DIPHOSPHATE-SUGAR EPIMERASE"/>
    <property type="match status" value="1"/>
</dbReference>
<dbReference type="PANTHER" id="PTHR43103:SF5">
    <property type="entry name" value="4-EPIMERASE, PUTATIVE (AFU_ORTHOLOGUE AFUA_7G00360)-RELATED"/>
    <property type="match status" value="1"/>
</dbReference>
<protein>
    <submittedName>
        <fullName evidence="6">NAD(P)-dependent oxidoreductase</fullName>
    </submittedName>
</protein>
<feature type="region of interest" description="Disordered" evidence="4">
    <location>
        <begin position="30"/>
        <end position="50"/>
    </location>
</feature>
<dbReference type="InterPro" id="IPR036291">
    <property type="entry name" value="NAD(P)-bd_dom_sf"/>
</dbReference>
<keyword evidence="3" id="KW-0520">NAD</keyword>
<evidence type="ECO:0000313" key="6">
    <source>
        <dbReference type="EMBL" id="TDD20447.1"/>
    </source>
</evidence>
<name>A0A4V2YES9_9ACTN</name>
<evidence type="ECO:0000259" key="5">
    <source>
        <dbReference type="Pfam" id="PF01370"/>
    </source>
</evidence>
<evidence type="ECO:0000313" key="7">
    <source>
        <dbReference type="Proteomes" id="UP000294543"/>
    </source>
</evidence>
<dbReference type="OrthoDB" id="8770295at2"/>
<dbReference type="InterPro" id="IPR001509">
    <property type="entry name" value="Epimerase_deHydtase"/>
</dbReference>
<organism evidence="6 7">
    <name type="scientific">Nonomuraea diastatica</name>
    <dbReference type="NCBI Taxonomy" id="1848329"/>
    <lineage>
        <taxon>Bacteria</taxon>
        <taxon>Bacillati</taxon>
        <taxon>Actinomycetota</taxon>
        <taxon>Actinomycetes</taxon>
        <taxon>Streptosporangiales</taxon>
        <taxon>Streptosporangiaceae</taxon>
        <taxon>Nonomuraea</taxon>
    </lineage>
</organism>
<keyword evidence="2" id="KW-0560">Oxidoreductase</keyword>
<dbReference type="Pfam" id="PF01370">
    <property type="entry name" value="Epimerase"/>
    <property type="match status" value="1"/>
</dbReference>
<evidence type="ECO:0000256" key="3">
    <source>
        <dbReference type="ARBA" id="ARBA00023027"/>
    </source>
</evidence>
<proteinExistence type="inferred from homology"/>
<dbReference type="SUPFAM" id="SSF51735">
    <property type="entry name" value="NAD(P)-binding Rossmann-fold domains"/>
    <property type="match status" value="1"/>
</dbReference>
<dbReference type="CDD" id="cd08946">
    <property type="entry name" value="SDR_e"/>
    <property type="match status" value="1"/>
</dbReference>
<accession>A0A4V2YES9</accession>
<comment type="similarity">
    <text evidence="1">Belongs to the NAD(P)-dependent epimerase/dehydratase family.</text>
</comment>
<dbReference type="EMBL" id="SMKP01000045">
    <property type="protein sequence ID" value="TDD20447.1"/>
    <property type="molecule type" value="Genomic_DNA"/>
</dbReference>
<evidence type="ECO:0000256" key="1">
    <source>
        <dbReference type="ARBA" id="ARBA00007637"/>
    </source>
</evidence>
<dbReference type="AlphaFoldDB" id="A0A4V2YES9"/>